<keyword evidence="1" id="KW-0732">Signal</keyword>
<dbReference type="InterPro" id="IPR025521">
    <property type="entry name" value="Neprosin_propep"/>
</dbReference>
<dbReference type="Pfam" id="PF14365">
    <property type="entry name" value="Neprosin_AP"/>
    <property type="match status" value="1"/>
</dbReference>
<sequence length="173" mass="19932">MNRFYCFMFLLVLSICEASRLNMSRQKLEDKKILSSSNRKPLKSIKSLDGDIIDCVLVSHQPAFDHPSLKNHTIQMRPNYYPEELFGDDTEKSNFEPDTEDDIIKPNIQLWHLNGRCPRGTIPIRRTKQEDILRASSIDSFVKKKQKNSSQLPLATKLLNRAAHEVPICTCIC</sequence>
<keyword evidence="4" id="KW-1185">Reference proteome</keyword>
<accession>A0ABD3B2Y5</accession>
<comment type="caution">
    <text evidence="3">The sequence shown here is derived from an EMBL/GenBank/DDBJ whole genome shotgun (WGS) entry which is preliminary data.</text>
</comment>
<feature type="domain" description="Neprosin activation peptide" evidence="2">
    <location>
        <begin position="44"/>
        <end position="164"/>
    </location>
</feature>
<evidence type="ECO:0000259" key="2">
    <source>
        <dbReference type="Pfam" id="PF14365"/>
    </source>
</evidence>
<evidence type="ECO:0000313" key="3">
    <source>
        <dbReference type="EMBL" id="KAL3537492.1"/>
    </source>
</evidence>
<dbReference type="Proteomes" id="UP001630127">
    <property type="component" value="Unassembled WGS sequence"/>
</dbReference>
<proteinExistence type="predicted"/>
<evidence type="ECO:0000256" key="1">
    <source>
        <dbReference type="SAM" id="SignalP"/>
    </source>
</evidence>
<feature type="signal peptide" evidence="1">
    <location>
        <begin position="1"/>
        <end position="18"/>
    </location>
</feature>
<dbReference type="EMBL" id="JBJUIK010000001">
    <property type="protein sequence ID" value="KAL3537492.1"/>
    <property type="molecule type" value="Genomic_DNA"/>
</dbReference>
<dbReference type="PANTHER" id="PTHR31589:SF220">
    <property type="entry name" value="NEPROSIN DOMAIN-CONTAINING PROTEIN"/>
    <property type="match status" value="1"/>
</dbReference>
<reference evidence="3 4" key="1">
    <citation type="submission" date="2024-11" db="EMBL/GenBank/DDBJ databases">
        <title>A near-complete genome assembly of Cinchona calisaya.</title>
        <authorList>
            <person name="Lian D.C."/>
            <person name="Zhao X.W."/>
            <person name="Wei L."/>
        </authorList>
    </citation>
    <scope>NUCLEOTIDE SEQUENCE [LARGE SCALE GENOMIC DNA]</scope>
    <source>
        <tissue evidence="3">Nenye</tissue>
    </source>
</reference>
<dbReference type="PANTHER" id="PTHR31589">
    <property type="entry name" value="PROTEIN, PUTATIVE (DUF239)-RELATED-RELATED"/>
    <property type="match status" value="1"/>
</dbReference>
<protein>
    <recommendedName>
        <fullName evidence="2">Neprosin activation peptide domain-containing protein</fullName>
    </recommendedName>
</protein>
<feature type="chain" id="PRO_5044764868" description="Neprosin activation peptide domain-containing protein" evidence="1">
    <location>
        <begin position="19"/>
        <end position="173"/>
    </location>
</feature>
<dbReference type="InterPro" id="IPR053168">
    <property type="entry name" value="Glutamic_endopeptidase"/>
</dbReference>
<organism evidence="3 4">
    <name type="scientific">Cinchona calisaya</name>
    <dbReference type="NCBI Taxonomy" id="153742"/>
    <lineage>
        <taxon>Eukaryota</taxon>
        <taxon>Viridiplantae</taxon>
        <taxon>Streptophyta</taxon>
        <taxon>Embryophyta</taxon>
        <taxon>Tracheophyta</taxon>
        <taxon>Spermatophyta</taxon>
        <taxon>Magnoliopsida</taxon>
        <taxon>eudicotyledons</taxon>
        <taxon>Gunneridae</taxon>
        <taxon>Pentapetalae</taxon>
        <taxon>asterids</taxon>
        <taxon>lamiids</taxon>
        <taxon>Gentianales</taxon>
        <taxon>Rubiaceae</taxon>
        <taxon>Cinchonoideae</taxon>
        <taxon>Cinchoneae</taxon>
        <taxon>Cinchona</taxon>
    </lineage>
</organism>
<gene>
    <name evidence="3" type="ORF">ACH5RR_000858</name>
</gene>
<name>A0ABD3B2Y5_9GENT</name>
<evidence type="ECO:0000313" key="4">
    <source>
        <dbReference type="Proteomes" id="UP001630127"/>
    </source>
</evidence>
<dbReference type="AlphaFoldDB" id="A0ABD3B2Y5"/>